<dbReference type="OrthoDB" id="9804086at2"/>
<dbReference type="AlphaFoldDB" id="A0A1R4GFR3"/>
<dbReference type="EMBL" id="FUGE01000063">
    <property type="protein sequence ID" value="SJM67048.1"/>
    <property type="molecule type" value="Genomic_DNA"/>
</dbReference>
<protein>
    <submittedName>
        <fullName evidence="1">Uncharacterized protein</fullName>
    </submittedName>
</protein>
<evidence type="ECO:0000313" key="1">
    <source>
        <dbReference type="EMBL" id="SJM67048.1"/>
    </source>
</evidence>
<evidence type="ECO:0000313" key="2">
    <source>
        <dbReference type="Proteomes" id="UP000188357"/>
    </source>
</evidence>
<sequence>MTEISHLDLSLKKSFIDKQYNGNKNYQAALLTNDKKEGKKFLSTLLKELDQCNEFFISVAFVTNSGVATIINSLQQLEKKKV</sequence>
<keyword evidence="2" id="KW-1185">Reference proteome</keyword>
<proteinExistence type="predicted"/>
<dbReference type="Gene3D" id="3.30.870.10">
    <property type="entry name" value="Endonuclease Chain A"/>
    <property type="match status" value="1"/>
</dbReference>
<gene>
    <name evidence="1" type="ORF">A1232T_00395</name>
</gene>
<organism evidence="1 2">
    <name type="scientific">Psychrobacter piechaudii</name>
    <dbReference type="NCBI Taxonomy" id="1945521"/>
    <lineage>
        <taxon>Bacteria</taxon>
        <taxon>Pseudomonadati</taxon>
        <taxon>Pseudomonadota</taxon>
        <taxon>Gammaproteobacteria</taxon>
        <taxon>Moraxellales</taxon>
        <taxon>Moraxellaceae</taxon>
        <taxon>Psychrobacter</taxon>
    </lineage>
</organism>
<dbReference type="Proteomes" id="UP000188357">
    <property type="component" value="Unassembled WGS sequence"/>
</dbReference>
<name>A0A1R4GFR3_9GAMM</name>
<accession>A0A1R4GFR3</accession>
<dbReference type="RefSeq" id="WP_077450245.1">
    <property type="nucleotide sequence ID" value="NZ_FUGE01000063.1"/>
</dbReference>
<dbReference type="STRING" id="1945521.A1232T_00395"/>
<reference evidence="1 2" key="1">
    <citation type="submission" date="2017-02" db="EMBL/GenBank/DDBJ databases">
        <authorList>
            <person name="Peterson S.W."/>
        </authorList>
    </citation>
    <scope>NUCLEOTIDE SEQUENCE [LARGE SCALE GENOMIC DNA]</scope>
    <source>
        <strain evidence="1">Psychrobacter_piechaudii</strain>
    </source>
</reference>